<reference evidence="2" key="1">
    <citation type="submission" date="2014-09" db="EMBL/GenBank/DDBJ databases">
        <authorList>
            <person name="Magalhaes I.L.F."/>
            <person name="Oliveira U."/>
            <person name="Santos F.R."/>
            <person name="Vidigal T.H.D.A."/>
            <person name="Brescovit A.D."/>
            <person name="Santos A.J."/>
        </authorList>
    </citation>
    <scope>NUCLEOTIDE SEQUENCE</scope>
    <source>
        <tissue evidence="2">Shoot tissue taken approximately 20 cm above the soil surface</tissue>
    </source>
</reference>
<feature type="domain" description="Transposase MuDR plant" evidence="1">
    <location>
        <begin position="2"/>
        <end position="53"/>
    </location>
</feature>
<protein>
    <recommendedName>
        <fullName evidence="1">Transposase MuDR plant domain-containing protein</fullName>
    </recommendedName>
</protein>
<sequence length="57" mass="6584">MKFSGEKQFKKAIIKYGLAERRVINFIKDEADRVRAKCDWASCPWVCLLSTNSRTSS</sequence>
<reference evidence="2" key="2">
    <citation type="journal article" date="2015" name="Data Brief">
        <title>Shoot transcriptome of the giant reed, Arundo donax.</title>
        <authorList>
            <person name="Barrero R.A."/>
            <person name="Guerrero F.D."/>
            <person name="Moolhuijzen P."/>
            <person name="Goolsby J.A."/>
            <person name="Tidwell J."/>
            <person name="Bellgard S.E."/>
            <person name="Bellgard M.I."/>
        </authorList>
    </citation>
    <scope>NUCLEOTIDE SEQUENCE</scope>
    <source>
        <tissue evidence="2">Shoot tissue taken approximately 20 cm above the soil surface</tissue>
    </source>
</reference>
<dbReference type="Pfam" id="PF03108">
    <property type="entry name" value="DBD_Tnp_Mut"/>
    <property type="match status" value="1"/>
</dbReference>
<dbReference type="EMBL" id="GBRH01270569">
    <property type="protein sequence ID" value="JAD27326.1"/>
    <property type="molecule type" value="Transcribed_RNA"/>
</dbReference>
<organism evidence="2">
    <name type="scientific">Arundo donax</name>
    <name type="common">Giant reed</name>
    <name type="synonym">Donax arundinaceus</name>
    <dbReference type="NCBI Taxonomy" id="35708"/>
    <lineage>
        <taxon>Eukaryota</taxon>
        <taxon>Viridiplantae</taxon>
        <taxon>Streptophyta</taxon>
        <taxon>Embryophyta</taxon>
        <taxon>Tracheophyta</taxon>
        <taxon>Spermatophyta</taxon>
        <taxon>Magnoliopsida</taxon>
        <taxon>Liliopsida</taxon>
        <taxon>Poales</taxon>
        <taxon>Poaceae</taxon>
        <taxon>PACMAD clade</taxon>
        <taxon>Arundinoideae</taxon>
        <taxon>Arundineae</taxon>
        <taxon>Arundo</taxon>
    </lineage>
</organism>
<evidence type="ECO:0000313" key="2">
    <source>
        <dbReference type="EMBL" id="JAD27326.1"/>
    </source>
</evidence>
<dbReference type="InterPro" id="IPR004332">
    <property type="entry name" value="Transposase_MuDR"/>
</dbReference>
<dbReference type="AlphaFoldDB" id="A0A0A8YLB4"/>
<evidence type="ECO:0000259" key="1">
    <source>
        <dbReference type="Pfam" id="PF03108"/>
    </source>
</evidence>
<accession>A0A0A8YLB4</accession>
<name>A0A0A8YLB4_ARUDO</name>
<proteinExistence type="predicted"/>